<dbReference type="AlphaFoldDB" id="A0A0M2HBP9"/>
<dbReference type="PANTHER" id="PTHR12358:SF54">
    <property type="entry name" value="SPHINGOSINE KINASE RELATED PROTEIN"/>
    <property type="match status" value="1"/>
</dbReference>
<keyword evidence="6" id="KW-0067">ATP-binding</keyword>
<keyword evidence="7" id="KW-0443">Lipid metabolism</keyword>
<evidence type="ECO:0000259" key="9">
    <source>
        <dbReference type="PROSITE" id="PS50146"/>
    </source>
</evidence>
<dbReference type="PANTHER" id="PTHR12358">
    <property type="entry name" value="SPHINGOSINE KINASE"/>
    <property type="match status" value="1"/>
</dbReference>
<dbReference type="EMBL" id="JYJA01000037">
    <property type="protein sequence ID" value="KJL41622.1"/>
    <property type="molecule type" value="Genomic_DNA"/>
</dbReference>
<dbReference type="EC" id="2.7.1.107" evidence="10"/>
<evidence type="ECO:0000313" key="11">
    <source>
        <dbReference type="Proteomes" id="UP000034098"/>
    </source>
</evidence>
<dbReference type="SUPFAM" id="SSF111331">
    <property type="entry name" value="NAD kinase/diacylglycerol kinase-like"/>
    <property type="match status" value="1"/>
</dbReference>
<evidence type="ECO:0000256" key="5">
    <source>
        <dbReference type="ARBA" id="ARBA00022777"/>
    </source>
</evidence>
<organism evidence="10 11">
    <name type="scientific">Microbacterium trichothecenolyticum</name>
    <name type="common">Aureobacterium trichothecenolyticum</name>
    <dbReference type="NCBI Taxonomy" id="69370"/>
    <lineage>
        <taxon>Bacteria</taxon>
        <taxon>Bacillati</taxon>
        <taxon>Actinomycetota</taxon>
        <taxon>Actinomycetes</taxon>
        <taxon>Micrococcales</taxon>
        <taxon>Microbacteriaceae</taxon>
        <taxon>Microbacterium</taxon>
    </lineage>
</organism>
<evidence type="ECO:0000256" key="3">
    <source>
        <dbReference type="ARBA" id="ARBA00022679"/>
    </source>
</evidence>
<dbReference type="PATRIC" id="fig|69370.6.peg.2898"/>
<keyword evidence="3 10" id="KW-0808">Transferase</keyword>
<dbReference type="SMART" id="SM00046">
    <property type="entry name" value="DAGKc"/>
    <property type="match status" value="1"/>
</dbReference>
<dbReference type="Proteomes" id="UP000034098">
    <property type="component" value="Unassembled WGS sequence"/>
</dbReference>
<keyword evidence="7" id="KW-0594">Phospholipid biosynthesis</keyword>
<dbReference type="InterPro" id="IPR050187">
    <property type="entry name" value="Lipid_Phosphate_FormReg"/>
</dbReference>
<evidence type="ECO:0000256" key="4">
    <source>
        <dbReference type="ARBA" id="ARBA00022741"/>
    </source>
</evidence>
<evidence type="ECO:0000256" key="8">
    <source>
        <dbReference type="ARBA" id="ARBA00023264"/>
    </source>
</evidence>
<dbReference type="Pfam" id="PF00781">
    <property type="entry name" value="DAGK_cat"/>
    <property type="match status" value="1"/>
</dbReference>
<accession>A0A0M2HBP9</accession>
<dbReference type="GO" id="GO:0005524">
    <property type="term" value="F:ATP binding"/>
    <property type="evidence" value="ECO:0007669"/>
    <property type="project" value="UniProtKB-KW"/>
</dbReference>
<dbReference type="GO" id="GO:0008654">
    <property type="term" value="P:phospholipid biosynthetic process"/>
    <property type="evidence" value="ECO:0007669"/>
    <property type="project" value="UniProtKB-KW"/>
</dbReference>
<evidence type="ECO:0000256" key="1">
    <source>
        <dbReference type="ARBA" id="ARBA00001946"/>
    </source>
</evidence>
<protein>
    <submittedName>
        <fullName evidence="10">Diacylglycerol kinase</fullName>
        <ecNumber evidence="10">2.7.1.107</ecNumber>
    </submittedName>
</protein>
<evidence type="ECO:0000256" key="2">
    <source>
        <dbReference type="ARBA" id="ARBA00005983"/>
    </source>
</evidence>
<keyword evidence="4" id="KW-0547">Nucleotide-binding</keyword>
<comment type="caution">
    <text evidence="10">The sequence shown here is derived from an EMBL/GenBank/DDBJ whole genome shotgun (WGS) entry which is preliminary data.</text>
</comment>
<sequence>MRAAIVWNPSKIERDTLEAELAQARGEAPIEDVRWWETTEEDPGQGAAEAALAAGAEVLIVAGGDGTVRAVAEHLASTSADAEMAIIPLGTGNLFARNLDIPINDLAAALELALAGEARPIDVGWVEIEREGGPERHAFVVMVGFGLDAHMLAETDDDLKDKAGWLAYVESLGRAWSASDVIPFTITTDDGAAQDREGHTVLVANCGTLQGGMRLVPDADPSDGELDYLVLSAEGLAQWLGTLKTMVWDNGLKRLIHTSDEPTSTDSTEHGRARKVAIALPDAHAFEIDGEEAGDARAFTVTIQPSALRVRSLITDTR</sequence>
<reference evidence="10 11" key="1">
    <citation type="submission" date="2015-02" db="EMBL/GenBank/DDBJ databases">
        <title>Draft genome sequences of ten Microbacterium spp. with emphasis on heavy metal contaminated environments.</title>
        <authorList>
            <person name="Corretto E."/>
        </authorList>
    </citation>
    <scope>NUCLEOTIDE SEQUENCE [LARGE SCALE GENOMIC DNA]</scope>
    <source>
        <strain evidence="10 11">DSM 8608</strain>
    </source>
</reference>
<evidence type="ECO:0000256" key="6">
    <source>
        <dbReference type="ARBA" id="ARBA00022840"/>
    </source>
</evidence>
<comment type="similarity">
    <text evidence="2">Belongs to the diacylglycerol/lipid kinase family.</text>
</comment>
<dbReference type="InterPro" id="IPR045540">
    <property type="entry name" value="YegS/DAGK_C"/>
</dbReference>
<dbReference type="InterPro" id="IPR001206">
    <property type="entry name" value="Diacylglycerol_kinase_cat_dom"/>
</dbReference>
<keyword evidence="8" id="KW-1208">Phospholipid metabolism</keyword>
<dbReference type="Gene3D" id="3.40.50.10330">
    <property type="entry name" value="Probable inorganic polyphosphate/atp-NAD kinase, domain 1"/>
    <property type="match status" value="1"/>
</dbReference>
<keyword evidence="5 10" id="KW-0418">Kinase</keyword>
<dbReference type="PROSITE" id="PS50146">
    <property type="entry name" value="DAGK"/>
    <property type="match status" value="1"/>
</dbReference>
<dbReference type="Gene3D" id="2.60.200.40">
    <property type="match status" value="1"/>
</dbReference>
<dbReference type="Pfam" id="PF19279">
    <property type="entry name" value="YegS_C"/>
    <property type="match status" value="1"/>
</dbReference>
<evidence type="ECO:0000313" key="10">
    <source>
        <dbReference type="EMBL" id="KJL41622.1"/>
    </source>
</evidence>
<evidence type="ECO:0000256" key="7">
    <source>
        <dbReference type="ARBA" id="ARBA00023209"/>
    </source>
</evidence>
<dbReference type="InterPro" id="IPR016064">
    <property type="entry name" value="NAD/diacylglycerol_kinase_sf"/>
</dbReference>
<comment type="cofactor">
    <cofactor evidence="1">
        <name>Mg(2+)</name>
        <dbReference type="ChEBI" id="CHEBI:18420"/>
    </cofactor>
</comment>
<dbReference type="InterPro" id="IPR017438">
    <property type="entry name" value="ATP-NAD_kinase_N"/>
</dbReference>
<dbReference type="OrthoDB" id="3171056at2"/>
<proteinExistence type="inferred from homology"/>
<keyword evidence="11" id="KW-1185">Reference proteome</keyword>
<dbReference type="GO" id="GO:0004143">
    <property type="term" value="F:ATP-dependent diacylglycerol kinase activity"/>
    <property type="evidence" value="ECO:0007669"/>
    <property type="project" value="UniProtKB-EC"/>
</dbReference>
<gene>
    <name evidence="10" type="primary">dagK_3</name>
    <name evidence="10" type="ORF">RS82_02852</name>
</gene>
<keyword evidence="7" id="KW-0444">Lipid biosynthesis</keyword>
<feature type="domain" description="DAGKc" evidence="9">
    <location>
        <begin position="1"/>
        <end position="130"/>
    </location>
</feature>
<name>A0A0M2HBP9_MICTR</name>